<name>M6URY1_9LEPT</name>
<sequence>MTLREAAKKMGISPRTLQKLVHDFKLIRYVEEFNSHNQRTFNLYQEDVEKLIELKNKGKISSWRGFLTVFTGRSPIKLYSVKYLREVDPLLLRKITN</sequence>
<dbReference type="Gene3D" id="1.10.1660.10">
    <property type="match status" value="1"/>
</dbReference>
<accession>M6URY1</accession>
<keyword evidence="1" id="KW-0238">DNA-binding</keyword>
<organism evidence="1 2">
    <name type="scientific">Leptospira santarosai str. ZUN179</name>
    <dbReference type="NCBI Taxonomy" id="1049985"/>
    <lineage>
        <taxon>Bacteria</taxon>
        <taxon>Pseudomonadati</taxon>
        <taxon>Spirochaetota</taxon>
        <taxon>Spirochaetia</taxon>
        <taxon>Leptospirales</taxon>
        <taxon>Leptospiraceae</taxon>
        <taxon>Leptospira</taxon>
    </lineage>
</organism>
<proteinExistence type="predicted"/>
<dbReference type="Proteomes" id="UP000012160">
    <property type="component" value="Unassembled WGS sequence"/>
</dbReference>
<dbReference type="AlphaFoldDB" id="M6URY1"/>
<protein>
    <submittedName>
        <fullName evidence="1">DNA-binding helix-turn-helix domain protein</fullName>
    </submittedName>
</protein>
<dbReference type="EMBL" id="AHOQ02000048">
    <property type="protein sequence ID" value="EMO43819.1"/>
    <property type="molecule type" value="Genomic_DNA"/>
</dbReference>
<evidence type="ECO:0000313" key="2">
    <source>
        <dbReference type="Proteomes" id="UP000012160"/>
    </source>
</evidence>
<reference evidence="1 2" key="1">
    <citation type="submission" date="2013-01" db="EMBL/GenBank/DDBJ databases">
        <authorList>
            <person name="Harkins D.M."/>
            <person name="Durkin A.S."/>
            <person name="Brinkac L.M."/>
            <person name="Haft D.H."/>
            <person name="Selengut J.D."/>
            <person name="Sanka R."/>
            <person name="DePew J."/>
            <person name="Purushe J."/>
            <person name="Matthias M.A."/>
            <person name="Vinetz J.M."/>
            <person name="Sutton G.G."/>
            <person name="Nierman W.C."/>
            <person name="Fouts D.E."/>
        </authorList>
    </citation>
    <scope>NUCLEOTIDE SEQUENCE [LARGE SCALE GENOMIC DNA]</scope>
    <source>
        <strain evidence="1 2">ZUN179</strain>
    </source>
</reference>
<gene>
    <name evidence="1" type="ORF">LEP1GSC187_0508</name>
</gene>
<evidence type="ECO:0000313" key="1">
    <source>
        <dbReference type="EMBL" id="EMO43819.1"/>
    </source>
</evidence>
<comment type="caution">
    <text evidence="1">The sequence shown here is derived from an EMBL/GenBank/DDBJ whole genome shotgun (WGS) entry which is preliminary data.</text>
</comment>
<dbReference type="GO" id="GO:0003677">
    <property type="term" value="F:DNA binding"/>
    <property type="evidence" value="ECO:0007669"/>
    <property type="project" value="UniProtKB-KW"/>
</dbReference>